<keyword evidence="3" id="KW-1185">Reference proteome</keyword>
<feature type="region of interest" description="Disordered" evidence="1">
    <location>
        <begin position="89"/>
        <end position="109"/>
    </location>
</feature>
<evidence type="ECO:0000256" key="1">
    <source>
        <dbReference type="SAM" id="MobiDB-lite"/>
    </source>
</evidence>
<dbReference type="EMBL" id="JABCIY010000110">
    <property type="protein sequence ID" value="KAF7192741.1"/>
    <property type="molecule type" value="Genomic_DNA"/>
</dbReference>
<comment type="caution">
    <text evidence="2">The sequence shown here is derived from an EMBL/GenBank/DDBJ whole genome shotgun (WGS) entry which is preliminary data.</text>
</comment>
<name>A0A8H6RMC5_9PEZI</name>
<accession>A0A8H6RMC5</accession>
<gene>
    <name evidence="2" type="ORF">HII31_05922</name>
</gene>
<feature type="compositionally biased region" description="Basic residues" evidence="1">
    <location>
        <begin position="217"/>
        <end position="226"/>
    </location>
</feature>
<feature type="compositionally biased region" description="Polar residues" evidence="1">
    <location>
        <begin position="198"/>
        <end position="215"/>
    </location>
</feature>
<evidence type="ECO:0000313" key="2">
    <source>
        <dbReference type="EMBL" id="KAF7192741.1"/>
    </source>
</evidence>
<feature type="region of interest" description="Disordered" evidence="1">
    <location>
        <begin position="129"/>
        <end position="161"/>
    </location>
</feature>
<proteinExistence type="predicted"/>
<organism evidence="2 3">
    <name type="scientific">Pseudocercospora fuligena</name>
    <dbReference type="NCBI Taxonomy" id="685502"/>
    <lineage>
        <taxon>Eukaryota</taxon>
        <taxon>Fungi</taxon>
        <taxon>Dikarya</taxon>
        <taxon>Ascomycota</taxon>
        <taxon>Pezizomycotina</taxon>
        <taxon>Dothideomycetes</taxon>
        <taxon>Dothideomycetidae</taxon>
        <taxon>Mycosphaerellales</taxon>
        <taxon>Mycosphaerellaceae</taxon>
        <taxon>Pseudocercospora</taxon>
    </lineage>
</organism>
<sequence>MIAGRDEVKLRAASHLSDCSRQVVDLLTSFPYRHRHFQVFRQLEKFDLETSIYTSRSNQVKKEQRVTMSSNWSRRLRDEQLGRDLDPYLEAAGYGGQSQANSRYSSSSIRHLEEPEAPFNIEDMLRDSDDDENAVTGEAVTEDEDETEHAEQTQVNGALLSQEISQRGLTKAGGYGTTQDPLRKDSLHPSYQSVATTSTFYQPQPSSGEPDQDQNMRQRRATRRKQAVPPVASAQADTASGNQPDAEDTTEVDPLAAPSEDDESGEVSYWDSLGLPPLAAGAKHPNRIPDEIPNDDFELVYRKKKKWIKEILRAINTSQTSKGFSAKRKKLNRFCRKQIAELLPKAADLYERVDTMVMNVIFIHREGFFPDTEINGRPAADLDVEGDMTCTERMEKLVAAIASEAVLAL</sequence>
<feature type="region of interest" description="Disordered" evidence="1">
    <location>
        <begin position="198"/>
        <end position="271"/>
    </location>
</feature>
<dbReference type="AlphaFoldDB" id="A0A8H6RMC5"/>
<reference evidence="2" key="1">
    <citation type="submission" date="2020-04" db="EMBL/GenBank/DDBJ databases">
        <title>Draft genome resource of the tomato pathogen Pseudocercospora fuligena.</title>
        <authorList>
            <person name="Zaccaron A."/>
        </authorList>
    </citation>
    <scope>NUCLEOTIDE SEQUENCE</scope>
    <source>
        <strain evidence="2">PF001</strain>
    </source>
</reference>
<evidence type="ECO:0000313" key="3">
    <source>
        <dbReference type="Proteomes" id="UP000660729"/>
    </source>
</evidence>
<dbReference type="Proteomes" id="UP000660729">
    <property type="component" value="Unassembled WGS sequence"/>
</dbReference>
<feature type="compositionally biased region" description="Low complexity" evidence="1">
    <location>
        <begin position="98"/>
        <end position="108"/>
    </location>
</feature>
<protein>
    <submittedName>
        <fullName evidence="2">Uncharacterized protein</fullName>
    </submittedName>
</protein>